<evidence type="ECO:0000313" key="3">
    <source>
        <dbReference type="Proteomes" id="UP000265566"/>
    </source>
</evidence>
<dbReference type="PANTHER" id="PTHR31790:SF81">
    <property type="entry name" value="PROTEIN, PUTATIVE-RELATED"/>
    <property type="match status" value="1"/>
</dbReference>
<dbReference type="AlphaFoldDB" id="A0A396J6H7"/>
<feature type="domain" description="F-box associated beta-propeller type 1" evidence="1">
    <location>
        <begin position="125"/>
        <end position="354"/>
    </location>
</feature>
<dbReference type="SUPFAM" id="SSF81383">
    <property type="entry name" value="F-box domain"/>
    <property type="match status" value="1"/>
</dbReference>
<accession>A0A396J6H7</accession>
<dbReference type="PANTHER" id="PTHR31790">
    <property type="entry name" value="OS02G0783600 PROTEIN"/>
    <property type="match status" value="1"/>
</dbReference>
<dbReference type="Pfam" id="PF07734">
    <property type="entry name" value="FBA_1"/>
    <property type="match status" value="1"/>
</dbReference>
<reference evidence="3" key="1">
    <citation type="journal article" date="2018" name="Nat. Plants">
        <title>Whole-genome landscape of Medicago truncatula symbiotic genes.</title>
        <authorList>
            <person name="Pecrix Y."/>
            <person name="Staton S.E."/>
            <person name="Sallet E."/>
            <person name="Lelandais-Briere C."/>
            <person name="Moreau S."/>
            <person name="Carrere S."/>
            <person name="Blein T."/>
            <person name="Jardinaud M.F."/>
            <person name="Latrasse D."/>
            <person name="Zouine M."/>
            <person name="Zahm M."/>
            <person name="Kreplak J."/>
            <person name="Mayjonade B."/>
            <person name="Satge C."/>
            <person name="Perez M."/>
            <person name="Cauet S."/>
            <person name="Marande W."/>
            <person name="Chantry-Darmon C."/>
            <person name="Lopez-Roques C."/>
            <person name="Bouchez O."/>
            <person name="Berard A."/>
            <person name="Debelle F."/>
            <person name="Munos S."/>
            <person name="Bendahmane A."/>
            <person name="Berges H."/>
            <person name="Niebel A."/>
            <person name="Buitink J."/>
            <person name="Frugier F."/>
            <person name="Benhamed M."/>
            <person name="Crespi M."/>
            <person name="Gouzy J."/>
            <person name="Gamas P."/>
        </authorList>
    </citation>
    <scope>NUCLEOTIDE SEQUENCE [LARGE SCALE GENOMIC DNA]</scope>
    <source>
        <strain evidence="3">cv. Jemalong A17</strain>
    </source>
</reference>
<gene>
    <name evidence="2" type="ORF">MtrunA17_Chr2g0284671</name>
</gene>
<evidence type="ECO:0000313" key="2">
    <source>
        <dbReference type="EMBL" id="RHN72161.1"/>
    </source>
</evidence>
<dbReference type="InterPro" id="IPR006527">
    <property type="entry name" value="F-box-assoc_dom_typ1"/>
</dbReference>
<organism evidence="2 3">
    <name type="scientific">Medicago truncatula</name>
    <name type="common">Barrel medic</name>
    <name type="synonym">Medicago tribuloides</name>
    <dbReference type="NCBI Taxonomy" id="3880"/>
    <lineage>
        <taxon>Eukaryota</taxon>
        <taxon>Viridiplantae</taxon>
        <taxon>Streptophyta</taxon>
        <taxon>Embryophyta</taxon>
        <taxon>Tracheophyta</taxon>
        <taxon>Spermatophyta</taxon>
        <taxon>Magnoliopsida</taxon>
        <taxon>eudicotyledons</taxon>
        <taxon>Gunneridae</taxon>
        <taxon>Pentapetalae</taxon>
        <taxon>rosids</taxon>
        <taxon>fabids</taxon>
        <taxon>Fabales</taxon>
        <taxon>Fabaceae</taxon>
        <taxon>Papilionoideae</taxon>
        <taxon>50 kb inversion clade</taxon>
        <taxon>NPAAA clade</taxon>
        <taxon>Hologalegina</taxon>
        <taxon>IRL clade</taxon>
        <taxon>Trifolieae</taxon>
        <taxon>Medicago</taxon>
    </lineage>
</organism>
<dbReference type="EMBL" id="PSQE01000002">
    <property type="protein sequence ID" value="RHN72161.1"/>
    <property type="molecule type" value="Genomic_DNA"/>
</dbReference>
<evidence type="ECO:0000259" key="1">
    <source>
        <dbReference type="Pfam" id="PF07734"/>
    </source>
</evidence>
<protein>
    <submittedName>
        <fullName evidence="2">Putative F-box domain-containing protein</fullName>
    </submittedName>
</protein>
<dbReference type="Gramene" id="rna7842">
    <property type="protein sequence ID" value="RHN72161.1"/>
    <property type="gene ID" value="gene7842"/>
</dbReference>
<dbReference type="InterPro" id="IPR036047">
    <property type="entry name" value="F-box-like_dom_sf"/>
</dbReference>
<sequence length="357" mass="42302">MQMKCVCKSWNTLISEPFFVKMHLKEYNTVKMHLNYQVMKRSARNPNLALPIRKRQKYTTPWFCGVVPIPYQYLIYSRINQSPLLGYHPRSGFLIGSYNGLLHFREPQSTRLYPNGVKIRKTYFRISNPATRKFTFGYDDSTDTHKVVAFRPGGLEVKVFNLGDNIRRDIQSLPVIPYFEINEGVYFSGSIHWLALYNYSHSLYEWAGITIDQFAIIISLNLSTETYNKLLLPRGFNEVTREVPILRVLNNHLCFSHEFKGTHLIIWQMTKYGVEESWNQLLKISHQNLPSIHPHPYWVPLYFSETCDYILIFANKLEDQAILYIWRNNAVERTKIKLKKSMWLYARDYVESLVWYR</sequence>
<dbReference type="Proteomes" id="UP000265566">
    <property type="component" value="Chromosome 2"/>
</dbReference>
<dbReference type="InterPro" id="IPR017451">
    <property type="entry name" value="F-box-assoc_interact_dom"/>
</dbReference>
<name>A0A396J6H7_MEDTR</name>
<dbReference type="NCBIfam" id="TIGR01640">
    <property type="entry name" value="F_box_assoc_1"/>
    <property type="match status" value="1"/>
</dbReference>
<proteinExistence type="predicted"/>
<comment type="caution">
    <text evidence="2">The sequence shown here is derived from an EMBL/GenBank/DDBJ whole genome shotgun (WGS) entry which is preliminary data.</text>
</comment>
<dbReference type="InterPro" id="IPR052361">
    <property type="entry name" value="F-box_domain"/>
</dbReference>